<dbReference type="PROSITE" id="PS00028">
    <property type="entry name" value="ZINC_FINGER_C2H2_1"/>
    <property type="match status" value="1"/>
</dbReference>
<gene>
    <name evidence="2" type="ORF">DPMN_045021</name>
</gene>
<reference evidence="2" key="2">
    <citation type="submission" date="2020-11" db="EMBL/GenBank/DDBJ databases">
        <authorList>
            <person name="McCartney M.A."/>
            <person name="Auch B."/>
            <person name="Kono T."/>
            <person name="Mallez S."/>
            <person name="Becker A."/>
            <person name="Gohl D.M."/>
            <person name="Silverstein K.A.T."/>
            <person name="Koren S."/>
            <person name="Bechman K.B."/>
            <person name="Herman A."/>
            <person name="Abrahante J.E."/>
            <person name="Garbe J."/>
        </authorList>
    </citation>
    <scope>NUCLEOTIDE SEQUENCE</scope>
    <source>
        <strain evidence="2">Duluth1</strain>
        <tissue evidence="2">Whole animal</tissue>
    </source>
</reference>
<evidence type="ECO:0000259" key="1">
    <source>
        <dbReference type="PROSITE" id="PS00028"/>
    </source>
</evidence>
<dbReference type="InterPro" id="IPR013087">
    <property type="entry name" value="Znf_C2H2_type"/>
</dbReference>
<comment type="caution">
    <text evidence="2">The sequence shown here is derived from an EMBL/GenBank/DDBJ whole genome shotgun (WGS) entry which is preliminary data.</text>
</comment>
<dbReference type="AlphaFoldDB" id="A0A9D4D3I6"/>
<name>A0A9D4D3I6_DREPO</name>
<accession>A0A9D4D3I6</accession>
<dbReference type="Proteomes" id="UP000828390">
    <property type="component" value="Unassembled WGS sequence"/>
</dbReference>
<keyword evidence="3" id="KW-1185">Reference proteome</keyword>
<evidence type="ECO:0000313" key="2">
    <source>
        <dbReference type="EMBL" id="KAH3738388.1"/>
    </source>
</evidence>
<organism evidence="2 3">
    <name type="scientific">Dreissena polymorpha</name>
    <name type="common">Zebra mussel</name>
    <name type="synonym">Mytilus polymorpha</name>
    <dbReference type="NCBI Taxonomy" id="45954"/>
    <lineage>
        <taxon>Eukaryota</taxon>
        <taxon>Metazoa</taxon>
        <taxon>Spiralia</taxon>
        <taxon>Lophotrochozoa</taxon>
        <taxon>Mollusca</taxon>
        <taxon>Bivalvia</taxon>
        <taxon>Autobranchia</taxon>
        <taxon>Heteroconchia</taxon>
        <taxon>Euheterodonta</taxon>
        <taxon>Imparidentia</taxon>
        <taxon>Neoheterodontei</taxon>
        <taxon>Myida</taxon>
        <taxon>Dreissenoidea</taxon>
        <taxon>Dreissenidae</taxon>
        <taxon>Dreissena</taxon>
    </lineage>
</organism>
<protein>
    <recommendedName>
        <fullName evidence="1">C2H2-type domain-containing protein</fullName>
    </recommendedName>
</protein>
<proteinExistence type="predicted"/>
<sequence>MLTNANHCGDREISASNDICCEIPDKLTSHDSFYSKDDGQFWCDTCGRGLQDLISLRQHVAQHIVDSIRDKNETYASQSLHAVLSSNQEPVTDGNVRTELEDSTLGMLNLCSHIVCTLS</sequence>
<feature type="domain" description="C2H2-type" evidence="1">
    <location>
        <begin position="43"/>
        <end position="63"/>
    </location>
</feature>
<reference evidence="2" key="1">
    <citation type="journal article" date="2019" name="bioRxiv">
        <title>The Genome of the Zebra Mussel, Dreissena polymorpha: A Resource for Invasive Species Research.</title>
        <authorList>
            <person name="McCartney M.A."/>
            <person name="Auch B."/>
            <person name="Kono T."/>
            <person name="Mallez S."/>
            <person name="Zhang Y."/>
            <person name="Obille A."/>
            <person name="Becker A."/>
            <person name="Abrahante J.E."/>
            <person name="Garbe J."/>
            <person name="Badalamenti J.P."/>
            <person name="Herman A."/>
            <person name="Mangelson H."/>
            <person name="Liachko I."/>
            <person name="Sullivan S."/>
            <person name="Sone E.D."/>
            <person name="Koren S."/>
            <person name="Silverstein K.A.T."/>
            <person name="Beckman K.B."/>
            <person name="Gohl D.M."/>
        </authorList>
    </citation>
    <scope>NUCLEOTIDE SEQUENCE</scope>
    <source>
        <strain evidence="2">Duluth1</strain>
        <tissue evidence="2">Whole animal</tissue>
    </source>
</reference>
<dbReference type="EMBL" id="JAIWYP010000011">
    <property type="protein sequence ID" value="KAH3738388.1"/>
    <property type="molecule type" value="Genomic_DNA"/>
</dbReference>
<evidence type="ECO:0000313" key="3">
    <source>
        <dbReference type="Proteomes" id="UP000828390"/>
    </source>
</evidence>